<dbReference type="Proteomes" id="UP000604046">
    <property type="component" value="Unassembled WGS sequence"/>
</dbReference>
<dbReference type="Gene3D" id="3.90.70.80">
    <property type="match status" value="1"/>
</dbReference>
<dbReference type="CDD" id="cd22744">
    <property type="entry name" value="OTU"/>
    <property type="match status" value="1"/>
</dbReference>
<name>A0A812UTK8_9DINO</name>
<gene>
    <name evidence="3" type="primary">USP20</name>
    <name evidence="3" type="ORF">SNAT2548_LOCUS33235</name>
</gene>
<evidence type="ECO:0000259" key="2">
    <source>
        <dbReference type="PROSITE" id="PS50802"/>
    </source>
</evidence>
<reference evidence="3" key="1">
    <citation type="submission" date="2021-02" db="EMBL/GenBank/DDBJ databases">
        <authorList>
            <person name="Dougan E. K."/>
            <person name="Rhodes N."/>
            <person name="Thang M."/>
            <person name="Chan C."/>
        </authorList>
    </citation>
    <scope>NUCLEOTIDE SEQUENCE</scope>
</reference>
<accession>A0A812UTK8</accession>
<dbReference type="Gene3D" id="3.30.2230.10">
    <property type="entry name" value="DUSP-like"/>
    <property type="match status" value="1"/>
</dbReference>
<feature type="compositionally biased region" description="Low complexity" evidence="1">
    <location>
        <begin position="56"/>
        <end position="66"/>
    </location>
</feature>
<dbReference type="OrthoDB" id="409956at2759"/>
<feature type="domain" description="OTU" evidence="2">
    <location>
        <begin position="256"/>
        <end position="336"/>
    </location>
</feature>
<dbReference type="AlphaFoldDB" id="A0A812UTK8"/>
<feature type="compositionally biased region" description="Basic and acidic residues" evidence="1">
    <location>
        <begin position="68"/>
        <end position="81"/>
    </location>
</feature>
<sequence>MPYMNPCLRQAALQPQAVPLDVLRSIVHRLGCFDMQPRRSKRAQSKAVTGEVVAVSSTSSTESLGARRAQEKEFVQKHDSETSEVSGKGGLPGPITNETLVRPDGSPLPGKRAVEHLGHFRGVNPEVWQYLQSRHGGGPEIVRMKQIKLYVDSPTSRPNAWSNAPPISSAFAMAKSAFTASPGSTTMSPAKSKSVSTPVASQGKVTCDKCDGPHATETCPHFEKPRDKHPDAWCLKGKSHLVAAAELEEAKFVSRARVVRQPGDGSCLFHSVSYGLGDGSTAHSLRKGVADTISGQPNMQILDTPLAEWIRMDANVGVNSYVQRLRGGAPEEEFRV</sequence>
<evidence type="ECO:0000313" key="3">
    <source>
        <dbReference type="EMBL" id="CAE7582584.1"/>
    </source>
</evidence>
<evidence type="ECO:0000256" key="1">
    <source>
        <dbReference type="SAM" id="MobiDB-lite"/>
    </source>
</evidence>
<dbReference type="SUPFAM" id="SSF143791">
    <property type="entry name" value="DUSP-like"/>
    <property type="match status" value="1"/>
</dbReference>
<dbReference type="InterPro" id="IPR003323">
    <property type="entry name" value="OTU_dom"/>
</dbReference>
<dbReference type="PROSITE" id="PS50802">
    <property type="entry name" value="OTU"/>
    <property type="match status" value="1"/>
</dbReference>
<comment type="caution">
    <text evidence="3">The sequence shown here is derived from an EMBL/GenBank/DDBJ whole genome shotgun (WGS) entry which is preliminary data.</text>
</comment>
<organism evidence="3 4">
    <name type="scientific">Symbiodinium natans</name>
    <dbReference type="NCBI Taxonomy" id="878477"/>
    <lineage>
        <taxon>Eukaryota</taxon>
        <taxon>Sar</taxon>
        <taxon>Alveolata</taxon>
        <taxon>Dinophyceae</taxon>
        <taxon>Suessiales</taxon>
        <taxon>Symbiodiniaceae</taxon>
        <taxon>Symbiodinium</taxon>
    </lineage>
</organism>
<evidence type="ECO:0000313" key="4">
    <source>
        <dbReference type="Proteomes" id="UP000604046"/>
    </source>
</evidence>
<dbReference type="InterPro" id="IPR035927">
    <property type="entry name" value="DUSP-like_sf"/>
</dbReference>
<protein>
    <submittedName>
        <fullName evidence="3">USP20 protein</fullName>
    </submittedName>
</protein>
<dbReference type="EMBL" id="CAJNDS010002746">
    <property type="protein sequence ID" value="CAE7582584.1"/>
    <property type="molecule type" value="Genomic_DNA"/>
</dbReference>
<proteinExistence type="predicted"/>
<keyword evidence="4" id="KW-1185">Reference proteome</keyword>
<feature type="region of interest" description="Disordered" evidence="1">
    <location>
        <begin position="56"/>
        <end position="107"/>
    </location>
</feature>